<dbReference type="Proteomes" id="UP000692954">
    <property type="component" value="Unassembled WGS sequence"/>
</dbReference>
<evidence type="ECO:0000313" key="1">
    <source>
        <dbReference type="EMBL" id="CAD8097633.1"/>
    </source>
</evidence>
<dbReference type="EMBL" id="CAJJDN010000068">
    <property type="protein sequence ID" value="CAD8097633.1"/>
    <property type="molecule type" value="Genomic_DNA"/>
</dbReference>
<protein>
    <submittedName>
        <fullName evidence="1">Uncharacterized protein</fullName>
    </submittedName>
</protein>
<accession>A0A8S1P3I9</accession>
<reference evidence="1" key="1">
    <citation type="submission" date="2021-01" db="EMBL/GenBank/DDBJ databases">
        <authorList>
            <consortium name="Genoscope - CEA"/>
            <person name="William W."/>
        </authorList>
    </citation>
    <scope>NUCLEOTIDE SEQUENCE</scope>
</reference>
<sequence length="91" mass="10445">MRLYQNIPSPNANADISYNFEGIDCQKLITNSIEQNSSDSFNKVVKFLMLLKTEPLQISLKVADKTYLNEFCKKGFIKANLKAFGQFFNQK</sequence>
<gene>
    <name evidence="1" type="ORF">PSON_ATCC_30995.1.T0680249</name>
</gene>
<dbReference type="AlphaFoldDB" id="A0A8S1P3I9"/>
<comment type="caution">
    <text evidence="1">The sequence shown here is derived from an EMBL/GenBank/DDBJ whole genome shotgun (WGS) entry which is preliminary data.</text>
</comment>
<keyword evidence="2" id="KW-1185">Reference proteome</keyword>
<name>A0A8S1P3I9_9CILI</name>
<organism evidence="1 2">
    <name type="scientific">Paramecium sonneborni</name>
    <dbReference type="NCBI Taxonomy" id="65129"/>
    <lineage>
        <taxon>Eukaryota</taxon>
        <taxon>Sar</taxon>
        <taxon>Alveolata</taxon>
        <taxon>Ciliophora</taxon>
        <taxon>Intramacronucleata</taxon>
        <taxon>Oligohymenophorea</taxon>
        <taxon>Peniculida</taxon>
        <taxon>Parameciidae</taxon>
        <taxon>Paramecium</taxon>
    </lineage>
</organism>
<proteinExistence type="predicted"/>
<evidence type="ECO:0000313" key="2">
    <source>
        <dbReference type="Proteomes" id="UP000692954"/>
    </source>
</evidence>